<dbReference type="Gene3D" id="3.40.50.300">
    <property type="entry name" value="P-loop containing nucleotide triphosphate hydrolases"/>
    <property type="match status" value="1"/>
</dbReference>
<dbReference type="InterPro" id="IPR002197">
    <property type="entry name" value="HTH_Fis"/>
</dbReference>
<dbReference type="Gene3D" id="1.10.8.60">
    <property type="match status" value="1"/>
</dbReference>
<evidence type="ECO:0000256" key="1">
    <source>
        <dbReference type="ARBA" id="ARBA00022741"/>
    </source>
</evidence>
<dbReference type="PROSITE" id="PS50045">
    <property type="entry name" value="SIGMA54_INTERACT_4"/>
    <property type="match status" value="1"/>
</dbReference>
<feature type="domain" description="Sigma-54 factor interaction" evidence="5">
    <location>
        <begin position="166"/>
        <end position="374"/>
    </location>
</feature>
<dbReference type="OrthoDB" id="213520at2"/>
<dbReference type="InterPro" id="IPR000014">
    <property type="entry name" value="PAS"/>
</dbReference>
<dbReference type="InterPro" id="IPR058031">
    <property type="entry name" value="AAA_lid_NorR"/>
</dbReference>
<dbReference type="SUPFAM" id="SSF55785">
    <property type="entry name" value="PYP-like sensor domain (PAS domain)"/>
    <property type="match status" value="1"/>
</dbReference>
<dbReference type="Proteomes" id="UP000006860">
    <property type="component" value="Chromosome"/>
</dbReference>
<evidence type="ECO:0000313" key="7">
    <source>
        <dbReference type="EMBL" id="ADY61229.1"/>
    </source>
</evidence>
<gene>
    <name evidence="7" type="ordered locus">Plabr_3632</name>
</gene>
<protein>
    <submittedName>
        <fullName evidence="7">Sigma54 specific transcriptional regulator with PAS/PAC sensor, Fis family</fullName>
    </submittedName>
</protein>
<accession>F0SQ52</accession>
<proteinExistence type="predicted"/>
<dbReference type="SUPFAM" id="SSF52540">
    <property type="entry name" value="P-loop containing nucleoside triphosphate hydrolases"/>
    <property type="match status" value="1"/>
</dbReference>
<dbReference type="GO" id="GO:0043565">
    <property type="term" value="F:sequence-specific DNA binding"/>
    <property type="evidence" value="ECO:0007669"/>
    <property type="project" value="InterPro"/>
</dbReference>
<dbReference type="GO" id="GO:0005524">
    <property type="term" value="F:ATP binding"/>
    <property type="evidence" value="ECO:0007669"/>
    <property type="project" value="UniProtKB-KW"/>
</dbReference>
<organism evidence="7 8">
    <name type="scientific">Rubinisphaera brasiliensis (strain ATCC 49424 / DSM 5305 / JCM 21570 / IAM 15109 / NBRC 103401 / IFAM 1448)</name>
    <name type="common">Planctomyces brasiliensis</name>
    <dbReference type="NCBI Taxonomy" id="756272"/>
    <lineage>
        <taxon>Bacteria</taxon>
        <taxon>Pseudomonadati</taxon>
        <taxon>Planctomycetota</taxon>
        <taxon>Planctomycetia</taxon>
        <taxon>Planctomycetales</taxon>
        <taxon>Planctomycetaceae</taxon>
        <taxon>Rubinisphaera</taxon>
    </lineage>
</organism>
<dbReference type="InterPro" id="IPR013656">
    <property type="entry name" value="PAS_4"/>
</dbReference>
<dbReference type="SUPFAM" id="SSF46689">
    <property type="entry name" value="Homeodomain-like"/>
    <property type="match status" value="1"/>
</dbReference>
<dbReference type="PROSITE" id="PS50112">
    <property type="entry name" value="PAS"/>
    <property type="match status" value="1"/>
</dbReference>
<dbReference type="AlphaFoldDB" id="F0SQ52"/>
<reference evidence="8" key="1">
    <citation type="submission" date="2011-02" db="EMBL/GenBank/DDBJ databases">
        <title>The complete genome of Planctomyces brasiliensis DSM 5305.</title>
        <authorList>
            <person name="Lucas S."/>
            <person name="Copeland A."/>
            <person name="Lapidus A."/>
            <person name="Bruce D."/>
            <person name="Goodwin L."/>
            <person name="Pitluck S."/>
            <person name="Kyrpides N."/>
            <person name="Mavromatis K."/>
            <person name="Pagani I."/>
            <person name="Ivanova N."/>
            <person name="Ovchinnikova G."/>
            <person name="Lu M."/>
            <person name="Detter J.C."/>
            <person name="Han C."/>
            <person name="Land M."/>
            <person name="Hauser L."/>
            <person name="Markowitz V."/>
            <person name="Cheng J.-F."/>
            <person name="Hugenholtz P."/>
            <person name="Woyke T."/>
            <person name="Wu D."/>
            <person name="Tindall B."/>
            <person name="Pomrenke H.G."/>
            <person name="Brambilla E."/>
            <person name="Klenk H.-P."/>
            <person name="Eisen J.A."/>
        </authorList>
    </citation>
    <scope>NUCLEOTIDE SEQUENCE [LARGE SCALE GENOMIC DNA]</scope>
    <source>
        <strain evidence="8">ATCC 49424 / DSM 5305 / JCM 21570 / NBRC 103401 / IFAM 1448</strain>
    </source>
</reference>
<dbReference type="Pfam" id="PF02954">
    <property type="entry name" value="HTH_8"/>
    <property type="match status" value="1"/>
</dbReference>
<keyword evidence="1" id="KW-0547">Nucleotide-binding</keyword>
<feature type="domain" description="PAS" evidence="6">
    <location>
        <begin position="22"/>
        <end position="70"/>
    </location>
</feature>
<dbReference type="InterPro" id="IPR035965">
    <property type="entry name" value="PAS-like_dom_sf"/>
</dbReference>
<dbReference type="PRINTS" id="PR01590">
    <property type="entry name" value="HTHFIS"/>
</dbReference>
<dbReference type="Gene3D" id="3.30.450.20">
    <property type="entry name" value="PAS domain"/>
    <property type="match status" value="1"/>
</dbReference>
<keyword evidence="4" id="KW-0804">Transcription</keyword>
<sequence>MEKKERLMAIKTRGASGLVGWLSDTQHPLFVIDRRRRVRFFNAGCVALTGCQPADVIGKPCEYVTEPLAPLSQRIRQAIAPPDDVYQGQQLLAPLQFIDAHGKARKTQVLFLPLPEADDEVGFVLGIVLSLSQPPKQLLPTAVQALHAELSQILHQQAQRYQLDSLVAASLPMQRIASQIALARQAMLPVHITGPQGAGKLYCSQLLCHQPGRDSLPVVMYCGLLPHSEQRRLLKDLLDQDAEPALPAGLVLKDVEKLSADLQKQLAERLAAGEWPSRLRLVSTSCLDVTALAASNNFNAQLAFQLTPLTVHMPGLNERGEDLELLIQLFVEQHNPGREQQITAVDRSVLDALVSYGWTDHARELKKLVTEAVANCTGPTLQAEHLPFRWKTGVSAQETPPPASEPFRPLQEVLEAAERTEIRRALAAVQYNKARAAELLGMTRAKFYRRLEALDLQVDNGFDHSDAPAGETGPLSGA</sequence>
<keyword evidence="3" id="KW-0805">Transcription regulation</keyword>
<dbReference type="Pfam" id="PF08448">
    <property type="entry name" value="PAS_4"/>
    <property type="match status" value="1"/>
</dbReference>
<keyword evidence="8" id="KW-1185">Reference proteome</keyword>
<dbReference type="HOGENOM" id="CLU_000445_8_1_0"/>
<name>F0SQ52_RUBBR</name>
<dbReference type="CDD" id="cd00130">
    <property type="entry name" value="PAS"/>
    <property type="match status" value="1"/>
</dbReference>
<dbReference type="Gene3D" id="1.10.10.60">
    <property type="entry name" value="Homeodomain-like"/>
    <property type="match status" value="1"/>
</dbReference>
<dbReference type="Pfam" id="PF14532">
    <property type="entry name" value="Sigma54_activ_2"/>
    <property type="match status" value="1"/>
</dbReference>
<dbReference type="EMBL" id="CP002546">
    <property type="protein sequence ID" value="ADY61229.1"/>
    <property type="molecule type" value="Genomic_DNA"/>
</dbReference>
<dbReference type="GO" id="GO:0006355">
    <property type="term" value="P:regulation of DNA-templated transcription"/>
    <property type="evidence" value="ECO:0007669"/>
    <property type="project" value="InterPro"/>
</dbReference>
<dbReference type="InterPro" id="IPR027417">
    <property type="entry name" value="P-loop_NTPase"/>
</dbReference>
<dbReference type="InterPro" id="IPR002078">
    <property type="entry name" value="Sigma_54_int"/>
</dbReference>
<dbReference type="PANTHER" id="PTHR32071">
    <property type="entry name" value="TRANSCRIPTIONAL REGULATORY PROTEIN"/>
    <property type="match status" value="1"/>
</dbReference>
<evidence type="ECO:0000256" key="3">
    <source>
        <dbReference type="ARBA" id="ARBA00023015"/>
    </source>
</evidence>
<dbReference type="Pfam" id="PF25601">
    <property type="entry name" value="AAA_lid_14"/>
    <property type="match status" value="1"/>
</dbReference>
<evidence type="ECO:0000313" key="8">
    <source>
        <dbReference type="Proteomes" id="UP000006860"/>
    </source>
</evidence>
<dbReference type="STRING" id="756272.Plabr_3632"/>
<dbReference type="InterPro" id="IPR009057">
    <property type="entry name" value="Homeodomain-like_sf"/>
</dbReference>
<dbReference type="eggNOG" id="COG3829">
    <property type="taxonomic scope" value="Bacteria"/>
</dbReference>
<evidence type="ECO:0000259" key="5">
    <source>
        <dbReference type="PROSITE" id="PS50045"/>
    </source>
</evidence>
<evidence type="ECO:0000259" key="6">
    <source>
        <dbReference type="PROSITE" id="PS50112"/>
    </source>
</evidence>
<evidence type="ECO:0000256" key="2">
    <source>
        <dbReference type="ARBA" id="ARBA00022840"/>
    </source>
</evidence>
<dbReference type="KEGG" id="pbs:Plabr_3632"/>
<evidence type="ECO:0000256" key="4">
    <source>
        <dbReference type="ARBA" id="ARBA00023163"/>
    </source>
</evidence>
<keyword evidence="2" id="KW-0067">ATP-binding</keyword>